<evidence type="ECO:0000313" key="1">
    <source>
        <dbReference type="EMBL" id="UNI16698.1"/>
    </source>
</evidence>
<dbReference type="Proteomes" id="UP000829364">
    <property type="component" value="Chromosome 2"/>
</dbReference>
<gene>
    <name evidence="1" type="ORF">JDV02_003112</name>
</gene>
<protein>
    <submittedName>
        <fullName evidence="1">Uncharacterized protein</fullName>
    </submittedName>
</protein>
<reference evidence="1" key="1">
    <citation type="submission" date="2021-11" db="EMBL/GenBank/DDBJ databases">
        <title>Purpureocillium_takamizusanense_genome.</title>
        <authorList>
            <person name="Nguyen N.-H."/>
        </authorList>
    </citation>
    <scope>NUCLEOTIDE SEQUENCE</scope>
    <source>
        <strain evidence="1">PT3</strain>
    </source>
</reference>
<dbReference type="AlphaFoldDB" id="A0A9Q8V8H8"/>
<dbReference type="GeneID" id="72065072"/>
<dbReference type="EMBL" id="CP086355">
    <property type="protein sequence ID" value="UNI16698.1"/>
    <property type="molecule type" value="Genomic_DNA"/>
</dbReference>
<accession>A0A9Q8V8H8</accession>
<proteinExistence type="predicted"/>
<organism evidence="1 2">
    <name type="scientific">Purpureocillium takamizusanense</name>
    <dbReference type="NCBI Taxonomy" id="2060973"/>
    <lineage>
        <taxon>Eukaryota</taxon>
        <taxon>Fungi</taxon>
        <taxon>Dikarya</taxon>
        <taxon>Ascomycota</taxon>
        <taxon>Pezizomycotina</taxon>
        <taxon>Sordariomycetes</taxon>
        <taxon>Hypocreomycetidae</taxon>
        <taxon>Hypocreales</taxon>
        <taxon>Ophiocordycipitaceae</taxon>
        <taxon>Purpureocillium</taxon>
    </lineage>
</organism>
<evidence type="ECO:0000313" key="2">
    <source>
        <dbReference type="Proteomes" id="UP000829364"/>
    </source>
</evidence>
<dbReference type="RefSeq" id="XP_047840179.1">
    <property type="nucleotide sequence ID" value="XM_047984205.1"/>
</dbReference>
<name>A0A9Q8V8H8_9HYPO</name>
<dbReference type="KEGG" id="ptkz:JDV02_003112"/>
<sequence length="164" mass="18331">MGHYLETSPGDCAAAACGTAAFRDAVNGVLLQHPRPTTFIELEYQPRYAVPTDQGIEKQEPPPLRSLGTRSLSDHGRVAAYDRHHRRNVVLNAYMSPQFADIPGDNTWREAEIWHSPPGHMAYLHSAPRETSWKADVLPGGGRVMTRNVQRTAYTEDFELHGLQ</sequence>
<keyword evidence="2" id="KW-1185">Reference proteome</keyword>